<protein>
    <recommendedName>
        <fullName evidence="5">Cytochrome b562 family protein</fullName>
    </recommendedName>
</protein>
<accession>A0A7V1D161</accession>
<comment type="similarity">
    <text evidence="1">Belongs to the cytochrome b562 family.</text>
</comment>
<evidence type="ECO:0000313" key="4">
    <source>
        <dbReference type="EMBL" id="HEA18013.1"/>
    </source>
</evidence>
<name>A0A7V1D161_9GAMM</name>
<dbReference type="GO" id="GO:0020037">
    <property type="term" value="F:heme binding"/>
    <property type="evidence" value="ECO:0007669"/>
    <property type="project" value="InterPro"/>
</dbReference>
<dbReference type="GO" id="GO:0005506">
    <property type="term" value="F:iron ion binding"/>
    <property type="evidence" value="ECO:0007669"/>
    <property type="project" value="InterPro"/>
</dbReference>
<sequence length="129" mass="14358">MKVFLCLVALLFAPSIFASDDFDLEAHMKNMGLAYKHSVEASQLPEFNTAIDEFITLVKRSKSATFHKQAEQSLQGLDKVIAKAELAKKLANETGLDAAKGPLKAIDGLRKQYHKLHEPPGFWELLFGK</sequence>
<gene>
    <name evidence="4" type="ORF">ENH88_16515</name>
</gene>
<dbReference type="AlphaFoldDB" id="A0A7V1D161"/>
<dbReference type="Proteomes" id="UP000886188">
    <property type="component" value="Unassembled WGS sequence"/>
</dbReference>
<dbReference type="SUPFAM" id="SSF47175">
    <property type="entry name" value="Cytochromes"/>
    <property type="match status" value="1"/>
</dbReference>
<evidence type="ECO:0000256" key="2">
    <source>
        <dbReference type="ARBA" id="ARBA00022729"/>
    </source>
</evidence>
<dbReference type="GO" id="GO:0022900">
    <property type="term" value="P:electron transport chain"/>
    <property type="evidence" value="ECO:0007669"/>
    <property type="project" value="InterPro"/>
</dbReference>
<feature type="chain" id="PRO_5030791760" description="Cytochrome b562 family protein" evidence="3">
    <location>
        <begin position="19"/>
        <end position="129"/>
    </location>
</feature>
<evidence type="ECO:0000256" key="1">
    <source>
        <dbReference type="ARBA" id="ARBA00005523"/>
    </source>
</evidence>
<feature type="signal peptide" evidence="3">
    <location>
        <begin position="1"/>
        <end position="18"/>
    </location>
</feature>
<dbReference type="EMBL" id="DRGM01000167">
    <property type="protein sequence ID" value="HEA18013.1"/>
    <property type="molecule type" value="Genomic_DNA"/>
</dbReference>
<dbReference type="RefSeq" id="WP_304183841.1">
    <property type="nucleotide sequence ID" value="NZ_DRGM01000167.1"/>
</dbReference>
<dbReference type="InterPro" id="IPR010980">
    <property type="entry name" value="Cyt_c/b562"/>
</dbReference>
<dbReference type="Pfam" id="PF07361">
    <property type="entry name" value="Cytochrom_B562"/>
    <property type="match status" value="1"/>
</dbReference>
<proteinExistence type="inferred from homology"/>
<dbReference type="GO" id="GO:0009055">
    <property type="term" value="F:electron transfer activity"/>
    <property type="evidence" value="ECO:0007669"/>
    <property type="project" value="InterPro"/>
</dbReference>
<evidence type="ECO:0008006" key="5">
    <source>
        <dbReference type="Google" id="ProtNLM"/>
    </source>
</evidence>
<reference evidence="4" key="1">
    <citation type="journal article" date="2020" name="mSystems">
        <title>Genome- and Community-Level Interaction Insights into Carbon Utilization and Element Cycling Functions of Hydrothermarchaeota in Hydrothermal Sediment.</title>
        <authorList>
            <person name="Zhou Z."/>
            <person name="Liu Y."/>
            <person name="Xu W."/>
            <person name="Pan J."/>
            <person name="Luo Z.H."/>
            <person name="Li M."/>
        </authorList>
    </citation>
    <scope>NUCLEOTIDE SEQUENCE [LARGE SCALE GENOMIC DNA]</scope>
    <source>
        <strain evidence="4">HyVt-346</strain>
    </source>
</reference>
<evidence type="ECO:0000256" key="3">
    <source>
        <dbReference type="SAM" id="SignalP"/>
    </source>
</evidence>
<dbReference type="Gene3D" id="1.20.120.10">
    <property type="entry name" value="Cytochrome c/b562"/>
    <property type="match status" value="1"/>
</dbReference>
<dbReference type="GO" id="GO:0042597">
    <property type="term" value="C:periplasmic space"/>
    <property type="evidence" value="ECO:0007669"/>
    <property type="project" value="InterPro"/>
</dbReference>
<keyword evidence="2 3" id="KW-0732">Signal</keyword>
<comment type="caution">
    <text evidence="4">The sequence shown here is derived from an EMBL/GenBank/DDBJ whole genome shotgun (WGS) entry which is preliminary data.</text>
</comment>
<organism evidence="4">
    <name type="scientific">Pseudoalteromonas prydzensis</name>
    <dbReference type="NCBI Taxonomy" id="182141"/>
    <lineage>
        <taxon>Bacteria</taxon>
        <taxon>Pseudomonadati</taxon>
        <taxon>Pseudomonadota</taxon>
        <taxon>Gammaproteobacteria</taxon>
        <taxon>Alteromonadales</taxon>
        <taxon>Pseudoalteromonadaceae</taxon>
        <taxon>Pseudoalteromonas</taxon>
    </lineage>
</organism>
<dbReference type="InterPro" id="IPR009155">
    <property type="entry name" value="Cyt_b562"/>
</dbReference>